<organism evidence="10 11">
    <name type="scientific">Halobaculum litoreum</name>
    <dbReference type="NCBI Taxonomy" id="3031998"/>
    <lineage>
        <taxon>Archaea</taxon>
        <taxon>Methanobacteriati</taxon>
        <taxon>Methanobacteriota</taxon>
        <taxon>Stenosarchaea group</taxon>
        <taxon>Halobacteria</taxon>
        <taxon>Halobacteriales</taxon>
        <taxon>Haloferacaceae</taxon>
        <taxon>Halobaculum</taxon>
    </lineage>
</organism>
<evidence type="ECO:0000259" key="9">
    <source>
        <dbReference type="PROSITE" id="PS50109"/>
    </source>
</evidence>
<evidence type="ECO:0000256" key="1">
    <source>
        <dbReference type="ARBA" id="ARBA00000085"/>
    </source>
</evidence>
<comment type="catalytic activity">
    <reaction evidence="1">
        <text>ATP + protein L-histidine = ADP + protein N-phospho-L-histidine.</text>
        <dbReference type="EC" id="2.7.13.3"/>
    </reaction>
</comment>
<proteinExistence type="predicted"/>
<sequence>MAATDDETVERDLERLSEHVDRVYGLSEKAQTLANLWNDTGVVDTDLGAVAREEVSWFRETYPEATVTVSTDDDAWAKAHRDAAAAVHETLENVAVHNDPATVSVAVRVERVGDWVAVEVVDDGSSVPEEELAAIRATRELPLQHVTGLGLWVIYWIVELSDGELEMDNREPSGVSVRMRFPAAPDARSDPTPADAESA</sequence>
<dbReference type="PANTHER" id="PTHR45436">
    <property type="entry name" value="SENSOR HISTIDINE KINASE YKOH"/>
    <property type="match status" value="1"/>
</dbReference>
<keyword evidence="7" id="KW-0472">Membrane</keyword>
<dbReference type="Pfam" id="PF02518">
    <property type="entry name" value="HATPase_c"/>
    <property type="match status" value="1"/>
</dbReference>
<evidence type="ECO:0000256" key="3">
    <source>
        <dbReference type="ARBA" id="ARBA00022553"/>
    </source>
</evidence>
<dbReference type="Proteomes" id="UP001596368">
    <property type="component" value="Unassembled WGS sequence"/>
</dbReference>
<protein>
    <recommendedName>
        <fullName evidence="2">histidine kinase</fullName>
        <ecNumber evidence="2">2.7.13.3</ecNumber>
    </recommendedName>
</protein>
<evidence type="ECO:0000313" key="11">
    <source>
        <dbReference type="Proteomes" id="UP001596368"/>
    </source>
</evidence>
<dbReference type="PANTHER" id="PTHR45436:SF5">
    <property type="entry name" value="SENSOR HISTIDINE KINASE TRCS"/>
    <property type="match status" value="1"/>
</dbReference>
<dbReference type="InterPro" id="IPR005467">
    <property type="entry name" value="His_kinase_dom"/>
</dbReference>
<evidence type="ECO:0000313" key="10">
    <source>
        <dbReference type="EMBL" id="MFC7137309.1"/>
    </source>
</evidence>
<evidence type="ECO:0000256" key="4">
    <source>
        <dbReference type="ARBA" id="ARBA00022679"/>
    </source>
</evidence>
<name>A0ABD5XQD6_9EURY</name>
<feature type="region of interest" description="Disordered" evidence="8">
    <location>
        <begin position="179"/>
        <end position="199"/>
    </location>
</feature>
<evidence type="ECO:0000256" key="5">
    <source>
        <dbReference type="ARBA" id="ARBA00022692"/>
    </source>
</evidence>
<dbReference type="EMBL" id="JBHSZG010000001">
    <property type="protein sequence ID" value="MFC7137309.1"/>
    <property type="molecule type" value="Genomic_DNA"/>
</dbReference>
<evidence type="ECO:0000256" key="2">
    <source>
        <dbReference type="ARBA" id="ARBA00012438"/>
    </source>
</evidence>
<dbReference type="InterPro" id="IPR036890">
    <property type="entry name" value="HATPase_C_sf"/>
</dbReference>
<dbReference type="PROSITE" id="PS50109">
    <property type="entry name" value="HIS_KIN"/>
    <property type="match status" value="1"/>
</dbReference>
<keyword evidence="5" id="KW-0812">Transmembrane</keyword>
<dbReference type="InterPro" id="IPR003594">
    <property type="entry name" value="HATPase_dom"/>
</dbReference>
<evidence type="ECO:0000256" key="8">
    <source>
        <dbReference type="SAM" id="MobiDB-lite"/>
    </source>
</evidence>
<dbReference type="EC" id="2.7.13.3" evidence="2"/>
<keyword evidence="4" id="KW-0808">Transferase</keyword>
<comment type="caution">
    <text evidence="10">The sequence shown here is derived from an EMBL/GenBank/DDBJ whole genome shotgun (WGS) entry which is preliminary data.</text>
</comment>
<keyword evidence="11" id="KW-1185">Reference proteome</keyword>
<dbReference type="GO" id="GO:0004673">
    <property type="term" value="F:protein histidine kinase activity"/>
    <property type="evidence" value="ECO:0007669"/>
    <property type="project" value="UniProtKB-EC"/>
</dbReference>
<keyword evidence="6 10" id="KW-0418">Kinase</keyword>
<reference evidence="10 11" key="1">
    <citation type="journal article" date="2019" name="Int. J. Syst. Evol. Microbiol.">
        <title>The Global Catalogue of Microorganisms (GCM) 10K type strain sequencing project: providing services to taxonomists for standard genome sequencing and annotation.</title>
        <authorList>
            <consortium name="The Broad Institute Genomics Platform"/>
            <consortium name="The Broad Institute Genome Sequencing Center for Infectious Disease"/>
            <person name="Wu L."/>
            <person name="Ma J."/>
        </authorList>
    </citation>
    <scope>NUCLEOTIDE SEQUENCE [LARGE SCALE GENOMIC DNA]</scope>
    <source>
        <strain evidence="10 11">DT92</strain>
    </source>
</reference>
<accession>A0ABD5XQD6</accession>
<feature type="domain" description="Histidine kinase" evidence="9">
    <location>
        <begin position="86"/>
        <end position="185"/>
    </location>
</feature>
<dbReference type="InterPro" id="IPR050428">
    <property type="entry name" value="TCS_sensor_his_kinase"/>
</dbReference>
<dbReference type="AlphaFoldDB" id="A0ABD5XQD6"/>
<dbReference type="Gene3D" id="3.30.565.10">
    <property type="entry name" value="Histidine kinase-like ATPase, C-terminal domain"/>
    <property type="match status" value="1"/>
</dbReference>
<dbReference type="SUPFAM" id="SSF55874">
    <property type="entry name" value="ATPase domain of HSP90 chaperone/DNA topoisomerase II/histidine kinase"/>
    <property type="match status" value="1"/>
</dbReference>
<gene>
    <name evidence="10" type="ORF">ACFQRB_14340</name>
</gene>
<keyword evidence="7" id="KW-1133">Transmembrane helix</keyword>
<evidence type="ECO:0000256" key="6">
    <source>
        <dbReference type="ARBA" id="ARBA00022777"/>
    </source>
</evidence>
<evidence type="ECO:0000256" key="7">
    <source>
        <dbReference type="ARBA" id="ARBA00022989"/>
    </source>
</evidence>
<keyword evidence="3" id="KW-0597">Phosphoprotein</keyword>